<protein>
    <submittedName>
        <fullName evidence="8">Sigma-54-dependent Fis family transcriptional regulator</fullName>
    </submittedName>
</protein>
<dbReference type="PROSITE" id="PS00688">
    <property type="entry name" value="SIGMA54_INTERACT_3"/>
    <property type="match status" value="1"/>
</dbReference>
<dbReference type="CDD" id="cd00009">
    <property type="entry name" value="AAA"/>
    <property type="match status" value="1"/>
</dbReference>
<dbReference type="Pfam" id="PF02954">
    <property type="entry name" value="HTH_8"/>
    <property type="match status" value="1"/>
</dbReference>
<dbReference type="InterPro" id="IPR003593">
    <property type="entry name" value="AAA+_ATPase"/>
</dbReference>
<name>A0A5C1A9B3_9BACT</name>
<keyword evidence="2" id="KW-0067">ATP-binding</keyword>
<dbReference type="Gene3D" id="1.10.10.60">
    <property type="entry name" value="Homeodomain-like"/>
    <property type="match status" value="1"/>
</dbReference>
<dbReference type="Pfam" id="PF25601">
    <property type="entry name" value="AAA_lid_14"/>
    <property type="match status" value="1"/>
</dbReference>
<dbReference type="SMART" id="SM00382">
    <property type="entry name" value="AAA"/>
    <property type="match status" value="1"/>
</dbReference>
<evidence type="ECO:0000256" key="2">
    <source>
        <dbReference type="ARBA" id="ARBA00022840"/>
    </source>
</evidence>
<dbReference type="GO" id="GO:0005524">
    <property type="term" value="F:ATP binding"/>
    <property type="evidence" value="ECO:0007669"/>
    <property type="project" value="UniProtKB-KW"/>
</dbReference>
<dbReference type="GO" id="GO:0043565">
    <property type="term" value="F:sequence-specific DNA binding"/>
    <property type="evidence" value="ECO:0007669"/>
    <property type="project" value="InterPro"/>
</dbReference>
<keyword evidence="4" id="KW-0238">DNA-binding</keyword>
<evidence type="ECO:0000256" key="5">
    <source>
        <dbReference type="ARBA" id="ARBA00023159"/>
    </source>
</evidence>
<evidence type="ECO:0000313" key="8">
    <source>
        <dbReference type="EMBL" id="QEL15791.1"/>
    </source>
</evidence>
<dbReference type="InterPro" id="IPR027417">
    <property type="entry name" value="P-loop_NTPase"/>
</dbReference>
<dbReference type="FunFam" id="3.40.50.300:FF:000006">
    <property type="entry name" value="DNA-binding transcriptional regulator NtrC"/>
    <property type="match status" value="1"/>
</dbReference>
<dbReference type="PROSITE" id="PS00676">
    <property type="entry name" value="SIGMA54_INTERACT_2"/>
    <property type="match status" value="1"/>
</dbReference>
<dbReference type="InterPro" id="IPR025943">
    <property type="entry name" value="Sigma_54_int_dom_ATP-bd_2"/>
</dbReference>
<dbReference type="SUPFAM" id="SSF52540">
    <property type="entry name" value="P-loop containing nucleoside triphosphate hydrolases"/>
    <property type="match status" value="1"/>
</dbReference>
<dbReference type="GO" id="GO:0006355">
    <property type="term" value="P:regulation of DNA-templated transcription"/>
    <property type="evidence" value="ECO:0007669"/>
    <property type="project" value="InterPro"/>
</dbReference>
<evidence type="ECO:0000256" key="3">
    <source>
        <dbReference type="ARBA" id="ARBA00023015"/>
    </source>
</evidence>
<sequence length="308" mass="33378">MIGNSPSLNAVRRAVAQVAPTDATVLILGETGTGKELVASSLHDQSPRRAHAFVPVSCVALAPGLITSELFGHEAGAFTGAVKRRVGRFEQAQGGTLFLDEVGEMPPEAQALLLRVLQERVIERVGGDTLPIDVRIVAATNRDLSAEVKAGRFRADLFYRLNVFPITLPPLRDRREDIPALAAHFVHQTAKRHGRSVSRILSTTLRLLSAHDWPGNVRELQNVIERGVIVSEGSDLAFDASWLVGASTVETAQTWAAQERHRILDALRATDGRVYGPGGAAHRLGLNPTTLYGKMKKHGICKTGTEWT</sequence>
<dbReference type="EMBL" id="CP042425">
    <property type="protein sequence ID" value="QEL15791.1"/>
    <property type="molecule type" value="Genomic_DNA"/>
</dbReference>
<evidence type="ECO:0000313" key="9">
    <source>
        <dbReference type="Proteomes" id="UP000324974"/>
    </source>
</evidence>
<dbReference type="Pfam" id="PF00158">
    <property type="entry name" value="Sigma54_activat"/>
    <property type="match status" value="1"/>
</dbReference>
<reference evidence="9" key="1">
    <citation type="submission" date="2019-08" db="EMBL/GenBank/DDBJ databases">
        <title>Limnoglobus roseus gen. nov., sp. nov., a novel freshwater planctomycete with a giant genome from the family Gemmataceae.</title>
        <authorList>
            <person name="Kulichevskaya I.S."/>
            <person name="Naumoff D.G."/>
            <person name="Miroshnikov K."/>
            <person name="Ivanova A."/>
            <person name="Philippov D.A."/>
            <person name="Hakobyan A."/>
            <person name="Rijpstra I.C."/>
            <person name="Sinninghe Damste J.S."/>
            <person name="Liesack W."/>
            <person name="Dedysh S.N."/>
        </authorList>
    </citation>
    <scope>NUCLEOTIDE SEQUENCE [LARGE SCALE GENOMIC DNA]</scope>
    <source>
        <strain evidence="9">PX52</strain>
    </source>
</reference>
<dbReference type="InterPro" id="IPR009057">
    <property type="entry name" value="Homeodomain-like_sf"/>
</dbReference>
<dbReference type="AlphaFoldDB" id="A0A5C1A9B3"/>
<dbReference type="InterPro" id="IPR002197">
    <property type="entry name" value="HTH_Fis"/>
</dbReference>
<dbReference type="PROSITE" id="PS50045">
    <property type="entry name" value="SIGMA54_INTERACT_4"/>
    <property type="match status" value="1"/>
</dbReference>
<evidence type="ECO:0000256" key="1">
    <source>
        <dbReference type="ARBA" id="ARBA00022741"/>
    </source>
</evidence>
<keyword evidence="3" id="KW-0805">Transcription regulation</keyword>
<keyword evidence="9" id="KW-1185">Reference proteome</keyword>
<keyword evidence="6" id="KW-0804">Transcription</keyword>
<keyword evidence="1" id="KW-0547">Nucleotide-binding</keyword>
<organism evidence="8 9">
    <name type="scientific">Limnoglobus roseus</name>
    <dbReference type="NCBI Taxonomy" id="2598579"/>
    <lineage>
        <taxon>Bacteria</taxon>
        <taxon>Pseudomonadati</taxon>
        <taxon>Planctomycetota</taxon>
        <taxon>Planctomycetia</taxon>
        <taxon>Gemmatales</taxon>
        <taxon>Gemmataceae</taxon>
        <taxon>Limnoglobus</taxon>
    </lineage>
</organism>
<dbReference type="Proteomes" id="UP000324974">
    <property type="component" value="Chromosome"/>
</dbReference>
<evidence type="ECO:0000256" key="6">
    <source>
        <dbReference type="ARBA" id="ARBA00023163"/>
    </source>
</evidence>
<dbReference type="InterPro" id="IPR002078">
    <property type="entry name" value="Sigma_54_int"/>
</dbReference>
<dbReference type="InterPro" id="IPR058031">
    <property type="entry name" value="AAA_lid_NorR"/>
</dbReference>
<dbReference type="PROSITE" id="PS00675">
    <property type="entry name" value="SIGMA54_INTERACT_1"/>
    <property type="match status" value="1"/>
</dbReference>
<dbReference type="Gene3D" id="1.10.8.60">
    <property type="match status" value="1"/>
</dbReference>
<dbReference type="KEGG" id="lrs:PX52LOC_02727"/>
<dbReference type="FunFam" id="1.10.8.60:FF:000014">
    <property type="entry name" value="DNA-binding transcriptional regulator NtrC"/>
    <property type="match status" value="1"/>
</dbReference>
<dbReference type="SUPFAM" id="SSF46689">
    <property type="entry name" value="Homeodomain-like"/>
    <property type="match status" value="1"/>
</dbReference>
<dbReference type="PANTHER" id="PTHR32071">
    <property type="entry name" value="TRANSCRIPTIONAL REGULATORY PROTEIN"/>
    <property type="match status" value="1"/>
</dbReference>
<dbReference type="PANTHER" id="PTHR32071:SF117">
    <property type="entry name" value="PTS-DEPENDENT DIHYDROXYACETONE KINASE OPERON REGULATORY PROTEIN-RELATED"/>
    <property type="match status" value="1"/>
</dbReference>
<gene>
    <name evidence="8" type="ORF">PX52LOC_02727</name>
</gene>
<accession>A0A5C1A9B3</accession>
<proteinExistence type="predicted"/>
<dbReference type="Gene3D" id="3.40.50.300">
    <property type="entry name" value="P-loop containing nucleotide triphosphate hydrolases"/>
    <property type="match status" value="1"/>
</dbReference>
<feature type="domain" description="Sigma-54 factor interaction" evidence="7">
    <location>
        <begin position="1"/>
        <end position="229"/>
    </location>
</feature>
<dbReference type="OrthoDB" id="9807827at2"/>
<evidence type="ECO:0000256" key="4">
    <source>
        <dbReference type="ARBA" id="ARBA00023125"/>
    </source>
</evidence>
<keyword evidence="5" id="KW-0010">Activator</keyword>
<dbReference type="RefSeq" id="WP_149110571.1">
    <property type="nucleotide sequence ID" value="NZ_CP042425.1"/>
</dbReference>
<dbReference type="InterPro" id="IPR025944">
    <property type="entry name" value="Sigma_54_int_dom_CS"/>
</dbReference>
<evidence type="ECO:0000259" key="7">
    <source>
        <dbReference type="PROSITE" id="PS50045"/>
    </source>
</evidence>
<dbReference type="InterPro" id="IPR025662">
    <property type="entry name" value="Sigma_54_int_dom_ATP-bd_1"/>
</dbReference>